<protein>
    <submittedName>
        <fullName evidence="1">Uncharacterized protein</fullName>
    </submittedName>
</protein>
<evidence type="ECO:0000313" key="1">
    <source>
        <dbReference type="EMBL" id="EDP37897.1"/>
    </source>
</evidence>
<name>A8NSS3_BRUMA</name>
<proteinExistence type="predicted"/>
<organism evidence="1">
    <name type="scientific">Brugia malayi</name>
    <name type="common">Filarial nematode worm</name>
    <dbReference type="NCBI Taxonomy" id="6279"/>
    <lineage>
        <taxon>Eukaryota</taxon>
        <taxon>Metazoa</taxon>
        <taxon>Ecdysozoa</taxon>
        <taxon>Nematoda</taxon>
        <taxon>Chromadorea</taxon>
        <taxon>Rhabditida</taxon>
        <taxon>Spirurina</taxon>
        <taxon>Spiruromorpha</taxon>
        <taxon>Filarioidea</taxon>
        <taxon>Onchocercidae</taxon>
        <taxon>Brugia</taxon>
    </lineage>
</organism>
<sequence length="54" mass="6222">MRICSFYRNLFLQRYSGEINNIAFLGSYHSSISPPRPHTSIISTLPVILTSHRE</sequence>
<reference evidence="1" key="1">
    <citation type="journal article" date="2007" name="Science">
        <title>Draft genome of the filarial nematode parasite Brugia malayi.</title>
        <authorList>
            <person name="Ghedin E."/>
            <person name="Wang S."/>
            <person name="Spiro D."/>
            <person name="Caler E."/>
            <person name="Zhao Q."/>
            <person name="Crabtree J."/>
            <person name="Allen J.E."/>
            <person name="Delcher A.L."/>
            <person name="Guiliano D.B."/>
            <person name="Miranda-Saavedra D."/>
            <person name="Angiuoli S.V."/>
            <person name="Creasy T."/>
            <person name="Amedeo P."/>
            <person name="Haas B."/>
            <person name="El-Sayed N.M."/>
            <person name="Wortman J.R."/>
            <person name="Feldblyum T."/>
            <person name="Tallon L."/>
            <person name="Schatz M."/>
            <person name="Shumway M."/>
            <person name="Koo H."/>
            <person name="Salzberg S.L."/>
            <person name="Schobel S."/>
            <person name="Pertea M."/>
            <person name="Pop M."/>
            <person name="White O."/>
            <person name="Barton G.J."/>
            <person name="Carlow C.K."/>
            <person name="Crawford M.J."/>
            <person name="Daub J."/>
            <person name="Dimmic M.W."/>
            <person name="Estes C.F."/>
            <person name="Foster J.M."/>
            <person name="Ganatra M."/>
            <person name="Gregory W.F."/>
            <person name="Johnson N.M."/>
            <person name="Jin J."/>
            <person name="Komuniecki R."/>
            <person name="Korf I."/>
            <person name="Kumar S."/>
            <person name="Laney S."/>
            <person name="Li B.W."/>
            <person name="Li W."/>
            <person name="Lindblom T.H."/>
            <person name="Lustigman S."/>
            <person name="Ma D."/>
            <person name="Maina C.V."/>
            <person name="Martin D.M."/>
            <person name="McCarter J.P."/>
            <person name="McReynolds L."/>
            <person name="Mitreva M."/>
            <person name="Nutman T.B."/>
            <person name="Parkinson J."/>
            <person name="Peregrin-Alvarez J.M."/>
            <person name="Poole C."/>
            <person name="Ren Q."/>
            <person name="Saunders L."/>
            <person name="Sluder A.E."/>
            <person name="Smith K."/>
            <person name="Stanke M."/>
            <person name="Unnasch T.R."/>
            <person name="Ware J."/>
            <person name="Wei A.D."/>
            <person name="Weil G."/>
            <person name="Williams D.J."/>
            <person name="Zhang Y."/>
            <person name="Williams S.A."/>
            <person name="Fraser-Liggett C."/>
            <person name="Slatko B."/>
            <person name="Blaxter M.L."/>
            <person name="Scott A.L."/>
        </authorList>
    </citation>
    <scope>NUCLEOTIDE SEQUENCE [LARGE SCALE GENOMIC DNA]</scope>
</reference>
<dbReference type="EMBL" id="DS237885">
    <property type="protein sequence ID" value="EDP37897.1"/>
    <property type="molecule type" value="Genomic_DNA"/>
</dbReference>
<feature type="non-terminal residue" evidence="1">
    <location>
        <position position="54"/>
    </location>
</feature>
<gene>
    <name evidence="1" type="ORF">Bm1_08990</name>
</gene>
<accession>A8NSS3</accession>
<dbReference type="AlphaFoldDB" id="A8NSS3"/>